<protein>
    <submittedName>
        <fullName evidence="1">Uncharacterized protein</fullName>
    </submittedName>
</protein>
<comment type="caution">
    <text evidence="1">The sequence shown here is derived from an EMBL/GenBank/DDBJ whole genome shotgun (WGS) entry which is preliminary data.</text>
</comment>
<reference evidence="2" key="1">
    <citation type="journal article" date="2019" name="Int. J. Syst. Evol. Microbiol.">
        <title>The Global Catalogue of Microorganisms (GCM) 10K type strain sequencing project: providing services to taxonomists for standard genome sequencing and annotation.</title>
        <authorList>
            <consortium name="The Broad Institute Genomics Platform"/>
            <consortium name="The Broad Institute Genome Sequencing Center for Infectious Disease"/>
            <person name="Wu L."/>
            <person name="Ma J."/>
        </authorList>
    </citation>
    <scope>NUCLEOTIDE SEQUENCE [LARGE SCALE GENOMIC DNA]</scope>
    <source>
        <strain evidence="2">CGMCC 1.15044</strain>
    </source>
</reference>
<name>A0ABQ1GPP5_9BACL</name>
<sequence>MDGCFTIGTFLWNADLAERFEENFTLIQLRPQQNRSTLRKVKLVAGATN</sequence>
<dbReference type="Proteomes" id="UP000609323">
    <property type="component" value="Unassembled WGS sequence"/>
</dbReference>
<evidence type="ECO:0000313" key="1">
    <source>
        <dbReference type="EMBL" id="GGA47942.1"/>
    </source>
</evidence>
<evidence type="ECO:0000313" key="2">
    <source>
        <dbReference type="Proteomes" id="UP000609323"/>
    </source>
</evidence>
<dbReference type="EMBL" id="BMHF01000016">
    <property type="protein sequence ID" value="GGA47942.1"/>
    <property type="molecule type" value="Genomic_DNA"/>
</dbReference>
<keyword evidence="2" id="KW-1185">Reference proteome</keyword>
<proteinExistence type="predicted"/>
<organism evidence="1 2">
    <name type="scientific">Paenibacillus physcomitrellae</name>
    <dbReference type="NCBI Taxonomy" id="1619311"/>
    <lineage>
        <taxon>Bacteria</taxon>
        <taxon>Bacillati</taxon>
        <taxon>Bacillota</taxon>
        <taxon>Bacilli</taxon>
        <taxon>Bacillales</taxon>
        <taxon>Paenibacillaceae</taxon>
        <taxon>Paenibacillus</taxon>
    </lineage>
</organism>
<gene>
    <name evidence="1" type="ORF">GCM10010917_36560</name>
</gene>
<accession>A0ABQ1GPP5</accession>